<dbReference type="PIRSF" id="PIRSF028440">
    <property type="entry name" value="UCP_LAB_N"/>
    <property type="match status" value="1"/>
</dbReference>
<keyword evidence="1" id="KW-1133">Transmembrane helix</keyword>
<dbReference type="AlphaFoldDB" id="A0A1E3VIR4"/>
<dbReference type="GO" id="GO:0009245">
    <property type="term" value="P:lipid A biosynthetic process"/>
    <property type="evidence" value="ECO:0007669"/>
    <property type="project" value="InterPro"/>
</dbReference>
<dbReference type="InterPro" id="IPR014546">
    <property type="entry name" value="UCP028440_lipidA_biosyn"/>
</dbReference>
<keyword evidence="4" id="KW-1185">Reference proteome</keyword>
<evidence type="ECO:0000259" key="2">
    <source>
        <dbReference type="SMART" id="SM01259"/>
    </source>
</evidence>
<sequence length="108" mass="12288">MSGGSLVQWWVDTPTSELVWIGVGLFAQTMFSMRFLLQWIATERARASIVPETFWYFSFAGGLLLLSYAIYRMDPVFILGQATGLVIYSRNIYFIWLGKRVLGPPEVA</sequence>
<dbReference type="EMBL" id="LPWD01000470">
    <property type="protein sequence ID" value="ODR93403.1"/>
    <property type="molecule type" value="Genomic_DNA"/>
</dbReference>
<feature type="transmembrane region" description="Helical" evidence="1">
    <location>
        <begin position="20"/>
        <end position="41"/>
    </location>
</feature>
<proteinExistence type="predicted"/>
<comment type="caution">
    <text evidence="3">The sequence shown here is derived from an EMBL/GenBank/DDBJ whole genome shotgun (WGS) entry which is preliminary data.</text>
</comment>
<feature type="transmembrane region" description="Helical" evidence="1">
    <location>
        <begin position="53"/>
        <end position="71"/>
    </location>
</feature>
<keyword evidence="1" id="KW-0812">Transmembrane</keyword>
<gene>
    <name evidence="3" type="ORF">AUC71_05335</name>
</gene>
<evidence type="ECO:0000256" key="1">
    <source>
        <dbReference type="SAM" id="Phobius"/>
    </source>
</evidence>
<dbReference type="GO" id="GO:0008915">
    <property type="term" value="F:lipid-A-disaccharide synthase activity"/>
    <property type="evidence" value="ECO:0007669"/>
    <property type="project" value="InterPro"/>
</dbReference>
<dbReference type="InterPro" id="IPR011499">
    <property type="entry name" value="Lipid_A_biosynth_N"/>
</dbReference>
<dbReference type="SMART" id="SM01259">
    <property type="entry name" value="LAB_N"/>
    <property type="match status" value="1"/>
</dbReference>
<evidence type="ECO:0000313" key="4">
    <source>
        <dbReference type="Proteomes" id="UP000095042"/>
    </source>
</evidence>
<keyword evidence="1" id="KW-0472">Membrane</keyword>
<protein>
    <submittedName>
        <fullName evidence="3">Lipid A biosynthesis</fullName>
    </submittedName>
</protein>
<accession>A0A1E3VIR4</accession>
<dbReference type="OrthoDB" id="9793186at2"/>
<dbReference type="RefSeq" id="WP_069625225.1">
    <property type="nucleotide sequence ID" value="NZ_LPWD01000470.1"/>
</dbReference>
<dbReference type="GO" id="GO:0016020">
    <property type="term" value="C:membrane"/>
    <property type="evidence" value="ECO:0007669"/>
    <property type="project" value="GOC"/>
</dbReference>
<organism evidence="3 4">
    <name type="scientific">Methyloceanibacter marginalis</name>
    <dbReference type="NCBI Taxonomy" id="1774971"/>
    <lineage>
        <taxon>Bacteria</taxon>
        <taxon>Pseudomonadati</taxon>
        <taxon>Pseudomonadota</taxon>
        <taxon>Alphaproteobacteria</taxon>
        <taxon>Hyphomicrobiales</taxon>
        <taxon>Hyphomicrobiaceae</taxon>
        <taxon>Methyloceanibacter</taxon>
    </lineage>
</organism>
<feature type="transmembrane region" description="Helical" evidence="1">
    <location>
        <begin position="77"/>
        <end position="96"/>
    </location>
</feature>
<feature type="domain" description="Lipid A biosynthesis N-terminal" evidence="2">
    <location>
        <begin position="23"/>
        <end position="94"/>
    </location>
</feature>
<reference evidence="3 4" key="1">
    <citation type="journal article" date="2016" name="Environ. Microbiol.">
        <title>New Methyloceanibacter diversity from North Sea sediments includes methanotroph containing solely the soluble methane monooxygenase.</title>
        <authorList>
            <person name="Vekeman B."/>
            <person name="Kerckhof F.M."/>
            <person name="Cremers G."/>
            <person name="de Vos P."/>
            <person name="Vandamme P."/>
            <person name="Boon N."/>
            <person name="Op den Camp H.J."/>
            <person name="Heylen K."/>
        </authorList>
    </citation>
    <scope>NUCLEOTIDE SEQUENCE [LARGE SCALE GENOMIC DNA]</scope>
    <source>
        <strain evidence="3 4">R-67177</strain>
    </source>
</reference>
<dbReference type="Pfam" id="PF07578">
    <property type="entry name" value="LAB_N"/>
    <property type="match status" value="1"/>
</dbReference>
<dbReference type="Proteomes" id="UP000095042">
    <property type="component" value="Unassembled WGS sequence"/>
</dbReference>
<evidence type="ECO:0000313" key="3">
    <source>
        <dbReference type="EMBL" id="ODR93403.1"/>
    </source>
</evidence>
<name>A0A1E3VIR4_9HYPH</name>